<name>A0A829PTK6_9MYCO</name>
<proteinExistence type="predicted"/>
<dbReference type="Proteomes" id="UP000019854">
    <property type="component" value="Unassembled WGS sequence"/>
</dbReference>
<reference evidence="2 3" key="1">
    <citation type="submission" date="2014-01" db="EMBL/GenBank/DDBJ databases">
        <authorList>
            <person name="Zelazny A."/>
            <person name="Olivier K."/>
            <person name="Sampaio E.P."/>
            <person name="Holland S.M."/>
            <person name="Tallon L.J."/>
            <person name="Sadzewicz L.K."/>
            <person name="Sengamalay N."/>
            <person name="Fraser C.M."/>
            <person name="Hine E."/>
            <person name="Shefchek K.A."/>
            <person name="Das S.P."/>
            <person name="Shallom S.J."/>
            <person name="Agrawal S."/>
            <person name="Tettelin H."/>
        </authorList>
    </citation>
    <scope>NUCLEOTIDE SEQUENCE [LARGE SCALE GENOMIC DNA]</scope>
    <source>
        <strain evidence="2 3">MAB_030201_1075</strain>
    </source>
</reference>
<evidence type="ECO:0008006" key="4">
    <source>
        <dbReference type="Google" id="ProtNLM"/>
    </source>
</evidence>
<feature type="signal peptide" evidence="1">
    <location>
        <begin position="1"/>
        <end position="33"/>
    </location>
</feature>
<protein>
    <recommendedName>
        <fullName evidence="4">PASTA domain-containing protein</fullName>
    </recommendedName>
</protein>
<accession>A0A829PTK6</accession>
<sequence>MLSPEPVRGTTLKEFIMKRFAFTAITASAFAVAAMGLAGTAAASTSTGGGNAGDTVTNLQKQGYSVQLNGSVSAPLSQCTVTDVHGVSAPPAGQSSAMSSTTVYVDVSCPDLNN</sequence>
<evidence type="ECO:0000313" key="3">
    <source>
        <dbReference type="Proteomes" id="UP000019854"/>
    </source>
</evidence>
<evidence type="ECO:0000256" key="1">
    <source>
        <dbReference type="SAM" id="SignalP"/>
    </source>
</evidence>
<feature type="chain" id="PRO_5039676474" description="PASTA domain-containing protein" evidence="1">
    <location>
        <begin position="34"/>
        <end position="114"/>
    </location>
</feature>
<evidence type="ECO:0000313" key="2">
    <source>
        <dbReference type="EMBL" id="ETZ90402.1"/>
    </source>
</evidence>
<keyword evidence="1" id="KW-0732">Signal</keyword>
<dbReference type="AlphaFoldDB" id="A0A829PTK6"/>
<dbReference type="EMBL" id="JAOX01000001">
    <property type="protein sequence ID" value="ETZ90402.1"/>
    <property type="molecule type" value="Genomic_DNA"/>
</dbReference>
<comment type="caution">
    <text evidence="2">The sequence shown here is derived from an EMBL/GenBank/DDBJ whole genome shotgun (WGS) entry which is preliminary data.</text>
</comment>
<organism evidence="2 3">
    <name type="scientific">Mycobacteroides abscessus MAB_030201_1075</name>
    <dbReference type="NCBI Taxonomy" id="1335410"/>
    <lineage>
        <taxon>Bacteria</taxon>
        <taxon>Bacillati</taxon>
        <taxon>Actinomycetota</taxon>
        <taxon>Actinomycetes</taxon>
        <taxon>Mycobacteriales</taxon>
        <taxon>Mycobacteriaceae</taxon>
        <taxon>Mycobacteroides</taxon>
        <taxon>Mycobacteroides abscessus</taxon>
    </lineage>
</organism>
<gene>
    <name evidence="2" type="ORF">L829_3986</name>
</gene>